<sequence length="996" mass="108498">TNHRPFVCNLCDKAFTTNGNLSRHRRTSHQLAGTNKYPHSLGTVPSHQVSIDEATEEDTGPTKLPYSRGCEGGQNNNVAQREVANLLPMFSPEPARTSMLSKCFGGQLASDTVGFVANSPLPQAFDMGTWAETNYKTALNEEILRNIIGHYSTALQVPPMSDNLNIQINGIEWDQLTETAFQSANSWISQALKIFGATTTVLAPMSTQCGPVDNGPPKEQKITEAEDVLLRPMREEAQSGQSRMEIQIKKQEGLCVSRKSSNLRLNSSRLLRYGANTIVWARKVRTQTQRSRQGGVKLALQDYKKMPLRTQNPGNRVQMKIEAESEARCSRQRCQQPRKEAREAVYTAEALDLTVKKQDPESEATADLSAKSLQPQTWSVKKLPMASTTSGVNGPLSVDAALFASSFLSPAKFIPPPPTHSAALPIQPADPLAFMTSLLLSVSPQPSPASPVPALYHGLPPPSALGMTFPGPNSSQLPLPTMDSLSSSSGDFQQDSRLAAAEAALSTSSALTKASSVAAAAVANSTASTELSPVLVPALMLRKKNSYKDAPRLITCPVAGCKQKFPWHSSLKRHILTHTPHKPFACTRCTKSFSTKSNRERHMERVHRVSLKRQKQKNQQLWTGASGGSTNGAEETADGSVTENDGNSAPVLVTPSSTDDGLTDELREEEIASMNNNDRQAEDISNTLLRSAGSPIVEPNPERLNSPNRFIQATAVASASSTTTSRYPKLDQSRTNFNSDAGTLEAVPPPMCPLQVSTHLPSLPPFFFGFPSVECSVLPPPPPPLPSFFPDLLSSTLPKELTQSDVLVGGSNLLPSTAESTSPLSPSLASDLTCPVCKSGVSARSLPRNLASHQLDCPLFRCHLCQHACRDRLSALNHWQTAHPGGWASMIRRMKVTRGPREILARFRGQGEGAERPGQVETVCAGTGTTEMRSIFCCICLHRFGSQQDLQRHMRSHTGERPYTCDDCGKEFSLKHSMHRHTRVHQKKSFTDKWTN</sequence>
<evidence type="ECO:0000256" key="3">
    <source>
        <dbReference type="ARBA" id="ARBA00022771"/>
    </source>
</evidence>
<feature type="domain" description="C2H2-type" evidence="7">
    <location>
        <begin position="935"/>
        <end position="962"/>
    </location>
</feature>
<evidence type="ECO:0000256" key="1">
    <source>
        <dbReference type="ARBA" id="ARBA00022723"/>
    </source>
</evidence>
<keyword evidence="1" id="KW-0479">Metal-binding</keyword>
<evidence type="ECO:0000259" key="7">
    <source>
        <dbReference type="PROSITE" id="PS50157"/>
    </source>
</evidence>
<feature type="domain" description="C2H2-type" evidence="7">
    <location>
        <begin position="554"/>
        <end position="583"/>
    </location>
</feature>
<protein>
    <recommendedName>
        <fullName evidence="7">C2H2-type domain-containing protein</fullName>
    </recommendedName>
</protein>
<feature type="domain" description="C2H2-type" evidence="7">
    <location>
        <begin position="584"/>
        <end position="607"/>
    </location>
</feature>
<evidence type="ECO:0000256" key="2">
    <source>
        <dbReference type="ARBA" id="ARBA00022737"/>
    </source>
</evidence>
<dbReference type="Gene3D" id="3.30.160.60">
    <property type="entry name" value="Classic Zinc Finger"/>
    <property type="match status" value="5"/>
</dbReference>
<dbReference type="FunFam" id="3.30.160.60:FF:000086">
    <property type="entry name" value="transcription factor E4F1 isoform X1"/>
    <property type="match status" value="1"/>
</dbReference>
<dbReference type="PANTHER" id="PTHR46451:SF1">
    <property type="entry name" value="RAS-RESPONSIVE ELEMENT-BINDING PROTEIN 1"/>
    <property type="match status" value="1"/>
</dbReference>
<name>A0A0X3NNP2_SCHSO</name>
<dbReference type="GO" id="GO:0008270">
    <property type="term" value="F:zinc ion binding"/>
    <property type="evidence" value="ECO:0007669"/>
    <property type="project" value="UniProtKB-KW"/>
</dbReference>
<dbReference type="SMART" id="SM00355">
    <property type="entry name" value="ZnF_C2H2"/>
    <property type="match status" value="6"/>
</dbReference>
<dbReference type="FunFam" id="3.30.160.60:FF:000100">
    <property type="entry name" value="Zinc finger 45-like"/>
    <property type="match status" value="1"/>
</dbReference>
<dbReference type="EMBL" id="GEEE01021907">
    <property type="protein sequence ID" value="JAP41318.1"/>
    <property type="molecule type" value="Transcribed_RNA"/>
</dbReference>
<keyword evidence="4" id="KW-0862">Zinc</keyword>
<dbReference type="GO" id="GO:0005634">
    <property type="term" value="C:nucleus"/>
    <property type="evidence" value="ECO:0007669"/>
    <property type="project" value="TreeGrafter"/>
</dbReference>
<dbReference type="SUPFAM" id="SSF57667">
    <property type="entry name" value="beta-beta-alpha zinc fingers"/>
    <property type="match status" value="3"/>
</dbReference>
<dbReference type="PANTHER" id="PTHR46451">
    <property type="entry name" value="RAS-RESPONSIVE ELEMENT-BINDING PROTEIN 1"/>
    <property type="match status" value="1"/>
</dbReference>
<evidence type="ECO:0000256" key="6">
    <source>
        <dbReference type="SAM" id="MobiDB-lite"/>
    </source>
</evidence>
<dbReference type="PROSITE" id="PS00028">
    <property type="entry name" value="ZINC_FINGER_C2H2_1"/>
    <property type="match status" value="5"/>
</dbReference>
<keyword evidence="2" id="KW-0677">Repeat</keyword>
<dbReference type="PROSITE" id="PS50157">
    <property type="entry name" value="ZINC_FINGER_C2H2_2"/>
    <property type="match status" value="5"/>
</dbReference>
<dbReference type="InterPro" id="IPR013087">
    <property type="entry name" value="Znf_C2H2_type"/>
</dbReference>
<evidence type="ECO:0000256" key="4">
    <source>
        <dbReference type="ARBA" id="ARBA00022833"/>
    </source>
</evidence>
<gene>
    <name evidence="8" type="ORF">TR160195</name>
</gene>
<dbReference type="GO" id="GO:0001228">
    <property type="term" value="F:DNA-binding transcription activator activity, RNA polymerase II-specific"/>
    <property type="evidence" value="ECO:0007669"/>
    <property type="project" value="TreeGrafter"/>
</dbReference>
<feature type="region of interest" description="Disordered" evidence="6">
    <location>
        <begin position="607"/>
        <end position="661"/>
    </location>
</feature>
<proteinExistence type="predicted"/>
<feature type="domain" description="C2H2-type" evidence="7">
    <location>
        <begin position="963"/>
        <end position="990"/>
    </location>
</feature>
<feature type="region of interest" description="Disordered" evidence="6">
    <location>
        <begin position="22"/>
        <end position="44"/>
    </location>
</feature>
<reference evidence="8" key="1">
    <citation type="submission" date="2016-01" db="EMBL/GenBank/DDBJ databases">
        <title>Reference transcriptome for the parasite Schistocephalus solidus: insights into the molecular evolution of parasitism.</title>
        <authorList>
            <person name="Hebert F.O."/>
            <person name="Grambauer S."/>
            <person name="Barber I."/>
            <person name="Landry C.R."/>
            <person name="Aubin-Horth N."/>
        </authorList>
    </citation>
    <scope>NUCLEOTIDE SEQUENCE</scope>
</reference>
<dbReference type="GO" id="GO:0000978">
    <property type="term" value="F:RNA polymerase II cis-regulatory region sequence-specific DNA binding"/>
    <property type="evidence" value="ECO:0007669"/>
    <property type="project" value="TreeGrafter"/>
</dbReference>
<evidence type="ECO:0000256" key="5">
    <source>
        <dbReference type="PROSITE-ProRule" id="PRU00042"/>
    </source>
</evidence>
<dbReference type="FunFam" id="3.30.160.60:FF:000690">
    <property type="entry name" value="Zinc finger protein 354C"/>
    <property type="match status" value="1"/>
</dbReference>
<dbReference type="InterPro" id="IPR052795">
    <property type="entry name" value="RREB1"/>
</dbReference>
<keyword evidence="3 5" id="KW-0863">Zinc-finger</keyword>
<dbReference type="AlphaFoldDB" id="A0A0X3NNP2"/>
<accession>A0A0X3NNP2</accession>
<feature type="domain" description="C2H2-type" evidence="7">
    <location>
        <begin position="6"/>
        <end position="29"/>
    </location>
</feature>
<feature type="non-terminal residue" evidence="8">
    <location>
        <position position="1"/>
    </location>
</feature>
<organism evidence="8">
    <name type="scientific">Schistocephalus solidus</name>
    <name type="common">Tapeworm</name>
    <dbReference type="NCBI Taxonomy" id="70667"/>
    <lineage>
        <taxon>Eukaryota</taxon>
        <taxon>Metazoa</taxon>
        <taxon>Spiralia</taxon>
        <taxon>Lophotrochozoa</taxon>
        <taxon>Platyhelminthes</taxon>
        <taxon>Cestoda</taxon>
        <taxon>Eucestoda</taxon>
        <taxon>Diphyllobothriidea</taxon>
        <taxon>Diphyllobothriidae</taxon>
        <taxon>Schistocephalus</taxon>
    </lineage>
</organism>
<dbReference type="Pfam" id="PF00096">
    <property type="entry name" value="zf-C2H2"/>
    <property type="match status" value="3"/>
</dbReference>
<dbReference type="InterPro" id="IPR036236">
    <property type="entry name" value="Znf_C2H2_sf"/>
</dbReference>
<evidence type="ECO:0000313" key="8">
    <source>
        <dbReference type="EMBL" id="JAP41318.1"/>
    </source>
</evidence>